<dbReference type="PANTHER" id="PTHR33154:SF12">
    <property type="entry name" value="TRANSCRIPTIONAL REGULATORY PROTEIN"/>
    <property type="match status" value="1"/>
</dbReference>
<dbReference type="EMBL" id="CP095749">
    <property type="protein sequence ID" value="WEB38833.1"/>
    <property type="molecule type" value="Genomic_DNA"/>
</dbReference>
<proteinExistence type="predicted"/>
<dbReference type="RefSeq" id="WP_078875475.1">
    <property type="nucleotide sequence ID" value="NZ_CP095749.1"/>
</dbReference>
<dbReference type="InterPro" id="IPR036390">
    <property type="entry name" value="WH_DNA-bd_sf"/>
</dbReference>
<accession>A0ABY8A1S5</accession>
<reference evidence="6 7" key="1">
    <citation type="submission" date="2022-03" db="EMBL/GenBank/DDBJ databases">
        <title>Streptomyces yunnanensis P86,complete genome.</title>
        <authorList>
            <person name="Chen S."/>
            <person name="Zhang Q."/>
        </authorList>
    </citation>
    <scope>NUCLEOTIDE SEQUENCE [LARGE SCALE GENOMIC DNA]</scope>
    <source>
        <strain evidence="6 7">P86</strain>
    </source>
</reference>
<dbReference type="InterPro" id="IPR011991">
    <property type="entry name" value="ArsR-like_HTH"/>
</dbReference>
<dbReference type="Pfam" id="PF01022">
    <property type="entry name" value="HTH_5"/>
    <property type="match status" value="1"/>
</dbReference>
<evidence type="ECO:0000256" key="3">
    <source>
        <dbReference type="ARBA" id="ARBA00023163"/>
    </source>
</evidence>
<evidence type="ECO:0000256" key="2">
    <source>
        <dbReference type="ARBA" id="ARBA00023125"/>
    </source>
</evidence>
<feature type="region of interest" description="Disordered" evidence="4">
    <location>
        <begin position="102"/>
        <end position="129"/>
    </location>
</feature>
<evidence type="ECO:0000259" key="5">
    <source>
        <dbReference type="PROSITE" id="PS50987"/>
    </source>
</evidence>
<keyword evidence="3" id="KW-0804">Transcription</keyword>
<dbReference type="InterPro" id="IPR051081">
    <property type="entry name" value="HTH_MetalResp_TranReg"/>
</dbReference>
<dbReference type="CDD" id="cd00090">
    <property type="entry name" value="HTH_ARSR"/>
    <property type="match status" value="1"/>
</dbReference>
<keyword evidence="7" id="KW-1185">Reference proteome</keyword>
<dbReference type="SUPFAM" id="SSF46785">
    <property type="entry name" value="Winged helix' DNA-binding domain"/>
    <property type="match status" value="1"/>
</dbReference>
<feature type="domain" description="HTH arsR-type" evidence="5">
    <location>
        <begin position="6"/>
        <end position="101"/>
    </location>
</feature>
<gene>
    <name evidence="6" type="ORF">MOV08_05625</name>
</gene>
<evidence type="ECO:0000313" key="7">
    <source>
        <dbReference type="Proteomes" id="UP001218629"/>
    </source>
</evidence>
<sequence length="129" mass="14207">MRDRFHAELANVSLAQAMHGLSDPLRLGIVALLAERGETECSVIYNDLGISKSNASHHFRVLRECGLIWRSHQGQQQSARLRADEFEERFPGLLHAVIRNMGVGEPASGQQREGNECEGDEPEGAPTSS</sequence>
<organism evidence="6 7">
    <name type="scientific">Streptomyces yunnanensis</name>
    <dbReference type="NCBI Taxonomy" id="156453"/>
    <lineage>
        <taxon>Bacteria</taxon>
        <taxon>Bacillati</taxon>
        <taxon>Actinomycetota</taxon>
        <taxon>Actinomycetes</taxon>
        <taxon>Kitasatosporales</taxon>
        <taxon>Streptomycetaceae</taxon>
        <taxon>Streptomyces</taxon>
    </lineage>
</organism>
<dbReference type="Proteomes" id="UP001218629">
    <property type="component" value="Chromosome"/>
</dbReference>
<dbReference type="NCBIfam" id="NF033788">
    <property type="entry name" value="HTH_metalloreg"/>
    <property type="match status" value="1"/>
</dbReference>
<protein>
    <submittedName>
        <fullName evidence="6">Metalloregulator ArsR/SmtB family transcription factor</fullName>
    </submittedName>
</protein>
<keyword evidence="1" id="KW-0805">Transcription regulation</keyword>
<evidence type="ECO:0000313" key="6">
    <source>
        <dbReference type="EMBL" id="WEB38833.1"/>
    </source>
</evidence>
<evidence type="ECO:0000256" key="1">
    <source>
        <dbReference type="ARBA" id="ARBA00023015"/>
    </source>
</evidence>
<dbReference type="Gene3D" id="1.10.10.10">
    <property type="entry name" value="Winged helix-like DNA-binding domain superfamily/Winged helix DNA-binding domain"/>
    <property type="match status" value="1"/>
</dbReference>
<keyword evidence="2" id="KW-0238">DNA-binding</keyword>
<dbReference type="PANTHER" id="PTHR33154">
    <property type="entry name" value="TRANSCRIPTIONAL REGULATOR, ARSR FAMILY"/>
    <property type="match status" value="1"/>
</dbReference>
<dbReference type="InterPro" id="IPR036388">
    <property type="entry name" value="WH-like_DNA-bd_sf"/>
</dbReference>
<name>A0ABY8A1S5_9ACTN</name>
<dbReference type="InterPro" id="IPR001845">
    <property type="entry name" value="HTH_ArsR_DNA-bd_dom"/>
</dbReference>
<dbReference type="PROSITE" id="PS50987">
    <property type="entry name" value="HTH_ARSR_2"/>
    <property type="match status" value="1"/>
</dbReference>
<dbReference type="SMART" id="SM00418">
    <property type="entry name" value="HTH_ARSR"/>
    <property type="match status" value="1"/>
</dbReference>
<evidence type="ECO:0000256" key="4">
    <source>
        <dbReference type="SAM" id="MobiDB-lite"/>
    </source>
</evidence>
<dbReference type="PRINTS" id="PR00778">
    <property type="entry name" value="HTHARSR"/>
</dbReference>